<dbReference type="EMBL" id="CAJVPY010000214">
    <property type="protein sequence ID" value="CAG8458336.1"/>
    <property type="molecule type" value="Genomic_DNA"/>
</dbReference>
<evidence type="ECO:0000313" key="1">
    <source>
        <dbReference type="EMBL" id="CAG8458336.1"/>
    </source>
</evidence>
<proteinExistence type="predicted"/>
<evidence type="ECO:0000313" key="2">
    <source>
        <dbReference type="Proteomes" id="UP000789405"/>
    </source>
</evidence>
<organism evidence="1 2">
    <name type="scientific">Dentiscutata erythropus</name>
    <dbReference type="NCBI Taxonomy" id="1348616"/>
    <lineage>
        <taxon>Eukaryota</taxon>
        <taxon>Fungi</taxon>
        <taxon>Fungi incertae sedis</taxon>
        <taxon>Mucoromycota</taxon>
        <taxon>Glomeromycotina</taxon>
        <taxon>Glomeromycetes</taxon>
        <taxon>Diversisporales</taxon>
        <taxon>Gigasporaceae</taxon>
        <taxon>Dentiscutata</taxon>
    </lineage>
</organism>
<name>A0A9N8YVD6_9GLOM</name>
<accession>A0A9N8YVD6</accession>
<reference evidence="1" key="1">
    <citation type="submission" date="2021-06" db="EMBL/GenBank/DDBJ databases">
        <authorList>
            <person name="Kallberg Y."/>
            <person name="Tangrot J."/>
            <person name="Rosling A."/>
        </authorList>
    </citation>
    <scope>NUCLEOTIDE SEQUENCE</scope>
    <source>
        <strain evidence="1">MA453B</strain>
    </source>
</reference>
<comment type="caution">
    <text evidence="1">The sequence shown here is derived from an EMBL/GenBank/DDBJ whole genome shotgun (WGS) entry which is preliminary data.</text>
</comment>
<gene>
    <name evidence="1" type="ORF">DERYTH_LOCUS882</name>
</gene>
<sequence length="44" mass="5200">MTSTTIFIIFSTNNAKRLYHLFSFVYYPDSVTQNDTPISEFYII</sequence>
<dbReference type="Proteomes" id="UP000789405">
    <property type="component" value="Unassembled WGS sequence"/>
</dbReference>
<keyword evidence="2" id="KW-1185">Reference proteome</keyword>
<protein>
    <submittedName>
        <fullName evidence="1">25912_t:CDS:1</fullName>
    </submittedName>
</protein>
<dbReference type="AlphaFoldDB" id="A0A9N8YVD6"/>